<dbReference type="Gene3D" id="1.10.443.10">
    <property type="entry name" value="Intergrase catalytic core"/>
    <property type="match status" value="1"/>
</dbReference>
<dbReference type="InterPro" id="IPR043502">
    <property type="entry name" value="DNA/RNA_pol_sf"/>
</dbReference>
<dbReference type="PANTHER" id="PTHR16076:SF8">
    <property type="entry name" value="CYTOSKELETON-ASSOCIATED PROTEIN 2"/>
    <property type="match status" value="1"/>
</dbReference>
<feature type="domain" description="Cytoskeleton-associated protein 2 C-terminal" evidence="7">
    <location>
        <begin position="967"/>
        <end position="1294"/>
    </location>
</feature>
<evidence type="ECO:0000256" key="5">
    <source>
        <dbReference type="ARBA" id="ARBA00023212"/>
    </source>
</evidence>
<dbReference type="CDD" id="cd09275">
    <property type="entry name" value="RNase_HI_RT_DIRS1"/>
    <property type="match status" value="1"/>
</dbReference>
<feature type="compositionally biased region" description="Low complexity" evidence="6">
    <location>
        <begin position="116"/>
        <end position="138"/>
    </location>
</feature>
<evidence type="ECO:0000313" key="9">
    <source>
        <dbReference type="Proteomes" id="UP001176940"/>
    </source>
</evidence>
<evidence type="ECO:0000256" key="2">
    <source>
        <dbReference type="ARBA" id="ARBA00009468"/>
    </source>
</evidence>
<feature type="compositionally biased region" description="Polar residues" evidence="6">
    <location>
        <begin position="888"/>
        <end position="901"/>
    </location>
</feature>
<feature type="compositionally biased region" description="Polar residues" evidence="6">
    <location>
        <begin position="910"/>
        <end position="926"/>
    </location>
</feature>
<feature type="region of interest" description="Disordered" evidence="6">
    <location>
        <begin position="831"/>
        <end position="990"/>
    </location>
</feature>
<dbReference type="Proteomes" id="UP001176940">
    <property type="component" value="Unassembled WGS sequence"/>
</dbReference>
<name>A0ABN9LFF9_9NEOB</name>
<dbReference type="InterPro" id="IPR013762">
    <property type="entry name" value="Integrase-like_cat_sf"/>
</dbReference>
<keyword evidence="5" id="KW-0206">Cytoskeleton</keyword>
<comment type="similarity">
    <text evidence="2">Belongs to the CKAP2 family.</text>
</comment>
<gene>
    <name evidence="8" type="ORF">RIMI_LOCUS8644067</name>
</gene>
<accession>A0ABN9LFF9</accession>
<sequence length="1329" mass="148395">MASPADEAHLPAVQQRSPSKERSARSSTKSGGRPPEKSSTTKRIPPPETGTCQLHWTKKRTHKSKHKECALCTQPLPDDYAKKLCAECIMQTLRQENIMTPSDVRAIIREEMQGLAQTSSASTRQPSRSRSPVSSESEGVCISSDEEGSQPSSSETEGGLCLPNSNVDNLIKSVRSTMGCPDGKEKKSAQDIMFAGDEDLNTWSKVPKVDAAVASTTKQSVLPVEDSGVLTDPLDRKAEALLKRSWEVNTGAFRPAISSTCTARSLLVWTEQLEEQIRGKTSRESILLKLPQIKEAVAFLADASVDSLRLAARCVMAGIDLKDAYYHLPIHAEHQQYLRVAVTLEGKVRHFQYVAMPFGLSMAPRVFTKELGWIVNFEKSRLNPETVQTFLGIQLDSIHGTNVRIYSDNSTAVAYLNRQGGTKSGSLMTIAANIFQLAEAHLTSLTALHIKGVENIRADYLSRNELRQGEWTLNKSIFRRITEAWGIPQIDLFATRDNRQVQRFASLNTRDHPDMLDSLHHPWRFRLAYAFPPMSLIPLVIRKIRREQARVILIAPFWPKRPWFSCLQTMCLCDPWILPSDKELLYQGPFFHPQGHKKGHGVTRATISRWIREAICLAYTSKGEIPPVGIKAHSTRAMASSWAEQADVPIHLICKGATWSTPSTFYNHYRLDLSTSSDLTFGRAVLNTQFKEREAMPMFVLNVKDGNKGKHRVTKCSPALSNPMFTLVSGIVGRWRTVCVTALQRPNSNAAAIRIVVWIAAAPFSVKAEPVNKENIQPAVNKSGKSVTLTQSYLKTKQIKDERAKLVPTKDEPKPAVKPVLGTYKGKIVQSKINSFRKNSENKNLTEPNKPMPKSHGNRPQSSASVPAKTLVRPAVNDVKPKRPAIPPTSSQIRPSTTVTKIKSEPLSVRRTTQVLTQQRPIQQKVQPLKPLLKSNPVMQNKPSSAPVETLPEPQKNKPDPPLRTASKFPKPRESAAERKERLAEWRQSKGKVVKRPTMAVVLPSTYSVHKEKPEIKTEAEEPKEETRQLYWATMAEEDEQELFTLKLHKIFEGCQKLIDEGYPREEVLSILEKQVQNLPEAKQLSGYWECLARLEKRDGALYKVIAVCEEAVSAGAQPLEELRAILANALEQLKPDPEESVKIENEEDLKTEELKTEVKDETVETAIKGKRRGKARALKNEPQSLCTPDRPPVSEATLENGAAASSVIRYNVCTTPHLEKMKKLRMNEGDSGYKNYKFLTPVRRSSRLEHKSHRLPDMLKDHDPCISGIEQLGDLEGTEACANAYIFRKNSALNKIPIVTEPHRSDFHSVAQAGFTLACGSSDLIAAI</sequence>
<feature type="compositionally biased region" description="Basic and acidic residues" evidence="6">
    <location>
        <begin position="971"/>
        <end position="988"/>
    </location>
</feature>
<dbReference type="InterPro" id="IPR026165">
    <property type="entry name" value="CKAP2_fam"/>
</dbReference>
<evidence type="ECO:0000256" key="4">
    <source>
        <dbReference type="ARBA" id="ARBA00022553"/>
    </source>
</evidence>
<feature type="region of interest" description="Disordered" evidence="6">
    <location>
        <begin position="115"/>
        <end position="161"/>
    </location>
</feature>
<evidence type="ECO:0000313" key="8">
    <source>
        <dbReference type="EMBL" id="CAJ0940512.1"/>
    </source>
</evidence>
<keyword evidence="3" id="KW-0963">Cytoplasm</keyword>
<evidence type="ECO:0000256" key="6">
    <source>
        <dbReference type="SAM" id="MobiDB-lite"/>
    </source>
</evidence>
<dbReference type="EMBL" id="CAUEEQ010017308">
    <property type="protein sequence ID" value="CAJ0940512.1"/>
    <property type="molecule type" value="Genomic_DNA"/>
</dbReference>
<feature type="compositionally biased region" description="Polar residues" evidence="6">
    <location>
        <begin position="831"/>
        <end position="847"/>
    </location>
</feature>
<dbReference type="PANTHER" id="PTHR16076">
    <property type="entry name" value="CYTOSKELETON ASSOCIATED PROTEIN 2-RELATED"/>
    <property type="match status" value="1"/>
</dbReference>
<evidence type="ECO:0000256" key="3">
    <source>
        <dbReference type="ARBA" id="ARBA00022490"/>
    </source>
</evidence>
<feature type="region of interest" description="Disordered" evidence="6">
    <location>
        <begin position="1170"/>
        <end position="1193"/>
    </location>
</feature>
<organism evidence="8 9">
    <name type="scientific">Ranitomeya imitator</name>
    <name type="common">mimic poison frog</name>
    <dbReference type="NCBI Taxonomy" id="111125"/>
    <lineage>
        <taxon>Eukaryota</taxon>
        <taxon>Metazoa</taxon>
        <taxon>Chordata</taxon>
        <taxon>Craniata</taxon>
        <taxon>Vertebrata</taxon>
        <taxon>Euteleostomi</taxon>
        <taxon>Amphibia</taxon>
        <taxon>Batrachia</taxon>
        <taxon>Anura</taxon>
        <taxon>Neobatrachia</taxon>
        <taxon>Hyloidea</taxon>
        <taxon>Dendrobatidae</taxon>
        <taxon>Dendrobatinae</taxon>
        <taxon>Ranitomeya</taxon>
    </lineage>
</organism>
<reference evidence="8" key="1">
    <citation type="submission" date="2023-07" db="EMBL/GenBank/DDBJ databases">
        <authorList>
            <person name="Stuckert A."/>
        </authorList>
    </citation>
    <scope>NUCLEOTIDE SEQUENCE</scope>
</reference>
<evidence type="ECO:0000259" key="7">
    <source>
        <dbReference type="Pfam" id="PF15297"/>
    </source>
</evidence>
<evidence type="ECO:0000256" key="1">
    <source>
        <dbReference type="ARBA" id="ARBA00004245"/>
    </source>
</evidence>
<dbReference type="Gene3D" id="1.10.287.3160">
    <property type="match status" value="1"/>
</dbReference>
<dbReference type="SUPFAM" id="SSF56672">
    <property type="entry name" value="DNA/RNA polymerases"/>
    <property type="match status" value="1"/>
</dbReference>
<keyword evidence="4" id="KW-0597">Phosphoprotein</keyword>
<comment type="caution">
    <text evidence="8">The sequence shown here is derived from an EMBL/GenBank/DDBJ whole genome shotgun (WGS) entry which is preliminary data.</text>
</comment>
<proteinExistence type="inferred from homology"/>
<protein>
    <recommendedName>
        <fullName evidence="7">Cytoskeleton-associated protein 2 C-terminal domain-containing protein</fullName>
    </recommendedName>
</protein>
<keyword evidence="9" id="KW-1185">Reference proteome</keyword>
<dbReference type="Pfam" id="PF15297">
    <property type="entry name" value="CKAP2_C"/>
    <property type="match status" value="1"/>
</dbReference>
<comment type="subcellular location">
    <subcellularLocation>
        <location evidence="1">Cytoplasm</location>
        <location evidence="1">Cytoskeleton</location>
    </subcellularLocation>
</comment>
<dbReference type="InterPro" id="IPR029197">
    <property type="entry name" value="CKAP2_C"/>
</dbReference>
<feature type="region of interest" description="Disordered" evidence="6">
    <location>
        <begin position="1"/>
        <end position="52"/>
    </location>
</feature>